<dbReference type="AlphaFoldDB" id="A0AAV8ZSW1"/>
<dbReference type="PROSITE" id="PS50157">
    <property type="entry name" value="ZINC_FINGER_C2H2_2"/>
    <property type="match status" value="1"/>
</dbReference>
<comment type="subcellular location">
    <subcellularLocation>
        <location evidence="1">Nucleus</location>
    </subcellularLocation>
</comment>
<evidence type="ECO:0000313" key="11">
    <source>
        <dbReference type="EMBL" id="KAJ8969278.1"/>
    </source>
</evidence>
<comment type="caution">
    <text evidence="11">The sequence shown here is derived from an EMBL/GenBank/DDBJ whole genome shotgun (WGS) entry which is preliminary data.</text>
</comment>
<dbReference type="SUPFAM" id="SSF57667">
    <property type="entry name" value="beta-beta-alpha zinc fingers"/>
    <property type="match status" value="1"/>
</dbReference>
<accession>A0AAV8ZSW1</accession>
<evidence type="ECO:0000256" key="8">
    <source>
        <dbReference type="ARBA" id="ARBA00023242"/>
    </source>
</evidence>
<name>A0AAV8ZSW1_9CUCU</name>
<feature type="domain" description="C2H2-type" evidence="10">
    <location>
        <begin position="19"/>
        <end position="46"/>
    </location>
</feature>
<evidence type="ECO:0000256" key="6">
    <source>
        <dbReference type="ARBA" id="ARBA00022833"/>
    </source>
</evidence>
<keyword evidence="7" id="KW-0238">DNA-binding</keyword>
<keyword evidence="8" id="KW-0539">Nucleus</keyword>
<dbReference type="PANTHER" id="PTHR24394">
    <property type="entry name" value="ZINC FINGER PROTEIN"/>
    <property type="match status" value="1"/>
</dbReference>
<dbReference type="GO" id="GO:0003677">
    <property type="term" value="F:DNA binding"/>
    <property type="evidence" value="ECO:0007669"/>
    <property type="project" value="UniProtKB-KW"/>
</dbReference>
<dbReference type="EMBL" id="JANEYF010000559">
    <property type="protein sequence ID" value="KAJ8969278.1"/>
    <property type="molecule type" value="Genomic_DNA"/>
</dbReference>
<evidence type="ECO:0000256" key="1">
    <source>
        <dbReference type="ARBA" id="ARBA00004123"/>
    </source>
</evidence>
<evidence type="ECO:0000256" key="9">
    <source>
        <dbReference type="PROSITE-ProRule" id="PRU00042"/>
    </source>
</evidence>
<protein>
    <recommendedName>
        <fullName evidence="10">C2H2-type domain-containing protein</fullName>
    </recommendedName>
</protein>
<dbReference type="PANTHER" id="PTHR24394:SF44">
    <property type="entry name" value="ZINC FINGER PROTEIN 271-LIKE"/>
    <property type="match status" value="1"/>
</dbReference>
<dbReference type="InterPro" id="IPR013087">
    <property type="entry name" value="Znf_C2H2_type"/>
</dbReference>
<evidence type="ECO:0000256" key="4">
    <source>
        <dbReference type="ARBA" id="ARBA00022737"/>
    </source>
</evidence>
<comment type="similarity">
    <text evidence="2">Belongs to the krueppel C2H2-type zinc-finger protein family.</text>
</comment>
<reference evidence="11" key="1">
    <citation type="journal article" date="2023" name="Insect Mol. Biol.">
        <title>Genome sequencing provides insights into the evolution of gene families encoding plant cell wall-degrading enzymes in longhorned beetles.</title>
        <authorList>
            <person name="Shin N.R."/>
            <person name="Okamura Y."/>
            <person name="Kirsch R."/>
            <person name="Pauchet Y."/>
        </authorList>
    </citation>
    <scope>NUCLEOTIDE SEQUENCE</scope>
    <source>
        <strain evidence="11">RBIC_L_NR</strain>
    </source>
</reference>
<keyword evidence="3" id="KW-0479">Metal-binding</keyword>
<dbReference type="FunFam" id="3.30.160.60:FF:000663">
    <property type="entry name" value="Zinc finger protein 45"/>
    <property type="match status" value="1"/>
</dbReference>
<evidence type="ECO:0000259" key="10">
    <source>
        <dbReference type="PROSITE" id="PS50157"/>
    </source>
</evidence>
<dbReference type="Pfam" id="PF00096">
    <property type="entry name" value="zf-C2H2"/>
    <property type="match status" value="1"/>
</dbReference>
<keyword evidence="6" id="KW-0862">Zinc</keyword>
<gene>
    <name evidence="11" type="ORF">NQ314_001816</name>
</gene>
<dbReference type="Proteomes" id="UP001162156">
    <property type="component" value="Unassembled WGS sequence"/>
</dbReference>
<evidence type="ECO:0000313" key="12">
    <source>
        <dbReference type="Proteomes" id="UP001162156"/>
    </source>
</evidence>
<evidence type="ECO:0000256" key="5">
    <source>
        <dbReference type="ARBA" id="ARBA00022771"/>
    </source>
</evidence>
<sequence length="65" mass="7551">MPSHYVKIHMRQHTGELPYMCMVCNKGFTQNSQMEIHLRVHTGIKPYICQVIKLYLFNPCAAIDA</sequence>
<dbReference type="InterPro" id="IPR036236">
    <property type="entry name" value="Znf_C2H2_sf"/>
</dbReference>
<dbReference type="GO" id="GO:0005634">
    <property type="term" value="C:nucleus"/>
    <property type="evidence" value="ECO:0007669"/>
    <property type="project" value="UniProtKB-SubCell"/>
</dbReference>
<dbReference type="Gene3D" id="3.30.160.60">
    <property type="entry name" value="Classic Zinc Finger"/>
    <property type="match status" value="1"/>
</dbReference>
<keyword evidence="12" id="KW-1185">Reference proteome</keyword>
<keyword evidence="4" id="KW-0677">Repeat</keyword>
<organism evidence="11 12">
    <name type="scientific">Rhamnusium bicolor</name>
    <dbReference type="NCBI Taxonomy" id="1586634"/>
    <lineage>
        <taxon>Eukaryota</taxon>
        <taxon>Metazoa</taxon>
        <taxon>Ecdysozoa</taxon>
        <taxon>Arthropoda</taxon>
        <taxon>Hexapoda</taxon>
        <taxon>Insecta</taxon>
        <taxon>Pterygota</taxon>
        <taxon>Neoptera</taxon>
        <taxon>Endopterygota</taxon>
        <taxon>Coleoptera</taxon>
        <taxon>Polyphaga</taxon>
        <taxon>Cucujiformia</taxon>
        <taxon>Chrysomeloidea</taxon>
        <taxon>Cerambycidae</taxon>
        <taxon>Lepturinae</taxon>
        <taxon>Rhagiini</taxon>
        <taxon>Rhamnusium</taxon>
    </lineage>
</organism>
<dbReference type="SMART" id="SM00355">
    <property type="entry name" value="ZnF_C2H2"/>
    <property type="match status" value="1"/>
</dbReference>
<evidence type="ECO:0000256" key="2">
    <source>
        <dbReference type="ARBA" id="ARBA00006991"/>
    </source>
</evidence>
<evidence type="ECO:0000256" key="3">
    <source>
        <dbReference type="ARBA" id="ARBA00022723"/>
    </source>
</evidence>
<keyword evidence="5 9" id="KW-0863">Zinc-finger</keyword>
<dbReference type="GO" id="GO:0000981">
    <property type="term" value="F:DNA-binding transcription factor activity, RNA polymerase II-specific"/>
    <property type="evidence" value="ECO:0007669"/>
    <property type="project" value="TreeGrafter"/>
</dbReference>
<dbReference type="PROSITE" id="PS00028">
    <property type="entry name" value="ZINC_FINGER_C2H2_1"/>
    <property type="match status" value="1"/>
</dbReference>
<dbReference type="GO" id="GO:0008270">
    <property type="term" value="F:zinc ion binding"/>
    <property type="evidence" value="ECO:0007669"/>
    <property type="project" value="UniProtKB-KW"/>
</dbReference>
<evidence type="ECO:0000256" key="7">
    <source>
        <dbReference type="ARBA" id="ARBA00023125"/>
    </source>
</evidence>
<proteinExistence type="inferred from homology"/>